<keyword evidence="1" id="KW-0813">Transport</keyword>
<reference evidence="8" key="1">
    <citation type="submission" date="2021-01" db="EMBL/GenBank/DDBJ databases">
        <authorList>
            <consortium name="Genoscope - CEA"/>
            <person name="William W."/>
        </authorList>
    </citation>
    <scope>NUCLEOTIDE SEQUENCE</scope>
</reference>
<dbReference type="InterPro" id="IPR019306">
    <property type="entry name" value="TMEM231"/>
</dbReference>
<feature type="domain" description="DOP1 N-terminal" evidence="6">
    <location>
        <begin position="9"/>
        <end position="387"/>
    </location>
</feature>
<evidence type="ECO:0000313" key="9">
    <source>
        <dbReference type="Proteomes" id="UP000688137"/>
    </source>
</evidence>
<proteinExistence type="inferred from homology"/>
<dbReference type="GO" id="GO:0005802">
    <property type="term" value="C:trans-Golgi network"/>
    <property type="evidence" value="ECO:0007669"/>
    <property type="project" value="TreeGrafter"/>
</dbReference>
<organism evidence="8 9">
    <name type="scientific">Paramecium primaurelia</name>
    <dbReference type="NCBI Taxonomy" id="5886"/>
    <lineage>
        <taxon>Eukaryota</taxon>
        <taxon>Sar</taxon>
        <taxon>Alveolata</taxon>
        <taxon>Ciliophora</taxon>
        <taxon>Intramacronucleata</taxon>
        <taxon>Oligohymenophorea</taxon>
        <taxon>Peniculida</taxon>
        <taxon>Parameciidae</taxon>
        <taxon>Paramecium</taxon>
    </lineage>
</organism>
<feature type="transmembrane region" description="Helical" evidence="5">
    <location>
        <begin position="1881"/>
        <end position="1906"/>
    </location>
</feature>
<comment type="similarity">
    <text evidence="3">Belongs to the DOP1 family.</text>
</comment>
<evidence type="ECO:0000256" key="4">
    <source>
        <dbReference type="SAM" id="MobiDB-lite"/>
    </source>
</evidence>
<keyword evidence="5" id="KW-1133">Transmembrane helix</keyword>
<dbReference type="InterPro" id="IPR040314">
    <property type="entry name" value="DOP1"/>
</dbReference>
<keyword evidence="9" id="KW-1185">Reference proteome</keyword>
<dbReference type="Pfam" id="PF24598">
    <property type="entry name" value="DOP1_C"/>
    <property type="match status" value="1"/>
</dbReference>
<dbReference type="OMA" id="SKQFMTA"/>
<gene>
    <name evidence="8" type="ORF">PPRIM_AZ9-3.1.T0050535</name>
</gene>
<evidence type="ECO:0008006" key="10">
    <source>
        <dbReference type="Google" id="ProtNLM"/>
    </source>
</evidence>
<evidence type="ECO:0000256" key="5">
    <source>
        <dbReference type="SAM" id="Phobius"/>
    </source>
</evidence>
<keyword evidence="2" id="KW-0653">Protein transport</keyword>
<feature type="region of interest" description="Disordered" evidence="4">
    <location>
        <begin position="213"/>
        <end position="258"/>
    </location>
</feature>
<protein>
    <recommendedName>
        <fullName evidence="10">Dopey N-terminal domain-containing protein</fullName>
    </recommendedName>
</protein>
<evidence type="ECO:0000259" key="7">
    <source>
        <dbReference type="Pfam" id="PF24598"/>
    </source>
</evidence>
<sequence>MDKSKLVQHTSSLNTNLQYYLNKFEKNQEWADIAPLLMKIEGLLKQHPSPYIIEKIQLSKRLAQCLNPHLSAPIHMSVLKIYDQLFKNMANFSVEGDPSGVVKLYLEDLALYSIGLLPFFSNASSKVRPQFLDLIKQHYVPLGRELIPMLPGLVASILPGLDDQQETNQKKCMSVLDELSQSAGRKFLIGSVWMSMLRSPKCRSSSIKYLSQKIPKMQQEQEDEQSDYMSDEYEEEEQQKSQSIAQEQQQNQLKVTQNNQDIEDIKDDSIEQIMDNNAQNEIRKRTIVVEQSMELKRKQALMMIEDGINDETYENNFPSLHVAALISCLDDENQLIKRQALDMMYTHLKSNGIKENKEILVEASLKLLIRKDLSVTRRVNQWLFGKPDMDNKYQITEQNKDILQYVVDSFNKFLQQEANEQNAVFPIKLLYNFFMEHDHMVELLIGQVSFNLIKYVEINHKKYPEIVKSCKRLLESITSFLLIVVNEVSKQYNIYINFLFSILITKEDNFEKSIEFTLLRSAAANLMTCLSNFSPEELRKQSPGLTLNKLLVRMEQLPQQQDKQLVRPQEISNYDEAIEQFGQLYQKLADVILDGDEQIRIEFESISKSLIKGLRFKQNKEVPQLPKWFTSITKIIKEENPSISLLAIQSMIEILISEKVDIIYENLKKLIVEESRTKMLKNQIIEGQDYTKLTLEKLWNLLDYPFFHERIIEMIVNLSKVFPTFFTEVVIHQFKNMQEAAIRRFALFWKLSATHYKELQDLNKVGLFLMLDFLDHENPIIRHNAKNWLLESTGMLERILDPLFEVLIQSSSSWYLTDNQQIFFAKVYETKRINETIKKLKSILISFSARFMEYVQETEISSYIKDIRMHFTSESSVIMQKDTMMYLDLLVIICLKYVQGQAIESMSLKFYKENAAVNASACEYIELLIVNVENPIVSLKFAEYIMQPLQIVLYHAIENEDLVMQVQILNLFKVIFFNSSFRTKFQPEQRELIEDTMSRSVSNNIFIPTLLRGMHTHVLYVRAQYIHFISTCIPLLAEHLRQQTLTDCVQQILTAYFKMIKDIANRQYEQQKSDQKMNQFDFLQGSSQHEIQSILIGVKTILKHILGLQERDDMFYEKMKEDNTVFNTVKSMITFGLLNVQDQNKTTKLIFQKFQNTCEVIMSTLPSILELYINCWSLGQDFIKYSDTLTAMGIGSYSFDKFNSFNKILQEQQTKETNIVKPQILQMMKPLFMSYSKQFMTALLSVWSNQINLLQRLFFDNEQILIDPFSLHQNTFLLKTIEIMIMMQCPIELFLDSLLESQQLQELQKYYDIYRRKKLTTTMLNFQISQQETNILYFLYCYFTFVQIDSHQLKKENLLPFWIQTMKILQILALSKSPSTNMWLLELQLLLTRKYSPKEIIGDQRFRNQHHEFINDKLKYVAQFGGKLNIFWNDPGQKPEGDDLYQQYSIKFKVVTPLTPTLYDIYLNVIKSLNKELQYEVTDIEKLIFSQLSSVTEDFIQTKYRLMCIKTLKNVALELLQNSYAVEKTERVVLRCKEMMDILYPLLENRSQYNQIYVQIISEMLYFQLDKARQVLLKVYKDSILNIFNKEDFFIQSKQTLKYWTKIINWVVQYGRSDLFTQYLEQVAQQSSFFFSRESEENKRRIKTFERICFLIFSGERDRYTKKLDLLIEKISEVIKSDSANPGLVMLILFCVRILILRLSPIQLNELFRNMWPTLLTLLISIFKNKQSNQNLVLAALKLVEMISFMQQDEFFLHQWIFIYDYFGIKIQENQGIGVPITPFLYQPYCSNFLFQQYQVDYSKVEQTNVTDPQKREIIIKQIKVDGQQQLEDISLQLCNYLVQLNSIRIYTVNEDIEDLIENDFIQLDQEKFEITYTSKLISIPTCTCILVYFGIIVIPFVLVFASENFWIMVSTLEEQLDIEYEGFHFVNIITSDDEVYHFTNQKYQNIEGSEQLLSYQYMSLQGSKISALMDDINADNIPEQLNFDMQLFTEADKIKQITILLPLKCYFASLHFQFDCYLYFQESEIINGQGLSQLQIMGEIQFYQQEPLPSSNFDINYYSEILVDNHLNSQWMSEMLQQIYTRTYQIRPRYISRKIGGNSEKQLRISINLDNNKLQIIQRWVSLLAIMKLAWLQYFSVFIIIWIIGREFLIFLFRFRIVDTSKVEQL</sequence>
<evidence type="ECO:0000256" key="2">
    <source>
        <dbReference type="ARBA" id="ARBA00022927"/>
    </source>
</evidence>
<dbReference type="Pfam" id="PF10149">
    <property type="entry name" value="TM231"/>
    <property type="match status" value="1"/>
</dbReference>
<comment type="caution">
    <text evidence="8">The sequence shown here is derived from an EMBL/GenBank/DDBJ whole genome shotgun (WGS) entry which is preliminary data.</text>
</comment>
<dbReference type="Pfam" id="PF04118">
    <property type="entry name" value="Dopey_N"/>
    <property type="match status" value="1"/>
</dbReference>
<dbReference type="Proteomes" id="UP000688137">
    <property type="component" value="Unassembled WGS sequence"/>
</dbReference>
<dbReference type="GO" id="GO:0005829">
    <property type="term" value="C:cytosol"/>
    <property type="evidence" value="ECO:0007669"/>
    <property type="project" value="GOC"/>
</dbReference>
<dbReference type="InterPro" id="IPR056457">
    <property type="entry name" value="DOP1_C"/>
</dbReference>
<dbReference type="EMBL" id="CAJJDM010000002">
    <property type="protein sequence ID" value="CAD8043880.1"/>
    <property type="molecule type" value="Genomic_DNA"/>
</dbReference>
<keyword evidence="5" id="KW-0812">Transmembrane</keyword>
<dbReference type="GO" id="GO:0005768">
    <property type="term" value="C:endosome"/>
    <property type="evidence" value="ECO:0007669"/>
    <property type="project" value="TreeGrafter"/>
</dbReference>
<name>A0A8S1JTF7_PARPR</name>
<dbReference type="GO" id="GO:0015031">
    <property type="term" value="P:protein transport"/>
    <property type="evidence" value="ECO:0007669"/>
    <property type="project" value="UniProtKB-KW"/>
</dbReference>
<evidence type="ECO:0000256" key="1">
    <source>
        <dbReference type="ARBA" id="ARBA00022448"/>
    </source>
</evidence>
<keyword evidence="5" id="KW-0472">Membrane</keyword>
<feature type="transmembrane region" description="Helical" evidence="5">
    <location>
        <begin position="2125"/>
        <end position="2149"/>
    </location>
</feature>
<dbReference type="InterPro" id="IPR007249">
    <property type="entry name" value="DOP1_N"/>
</dbReference>
<accession>A0A8S1JTF7</accession>
<feature type="compositionally biased region" description="Low complexity" evidence="4">
    <location>
        <begin position="240"/>
        <end position="252"/>
    </location>
</feature>
<dbReference type="PANTHER" id="PTHR14042:SF24">
    <property type="entry name" value="PROTEIN DOPEY-1 HOMOLOG"/>
    <property type="match status" value="1"/>
</dbReference>
<feature type="domain" description="DOP1-like C-terminal" evidence="7">
    <location>
        <begin position="1509"/>
        <end position="1767"/>
    </location>
</feature>
<evidence type="ECO:0000256" key="3">
    <source>
        <dbReference type="ARBA" id="ARBA00046326"/>
    </source>
</evidence>
<dbReference type="PANTHER" id="PTHR14042">
    <property type="entry name" value="DOPEY-RELATED"/>
    <property type="match status" value="1"/>
</dbReference>
<evidence type="ECO:0000259" key="6">
    <source>
        <dbReference type="Pfam" id="PF04118"/>
    </source>
</evidence>
<dbReference type="GO" id="GO:0006895">
    <property type="term" value="P:Golgi to endosome transport"/>
    <property type="evidence" value="ECO:0007669"/>
    <property type="project" value="InterPro"/>
</dbReference>
<feature type="compositionally biased region" description="Acidic residues" evidence="4">
    <location>
        <begin position="220"/>
        <end position="237"/>
    </location>
</feature>
<evidence type="ECO:0000313" key="8">
    <source>
        <dbReference type="EMBL" id="CAD8043880.1"/>
    </source>
</evidence>